<evidence type="ECO:0000256" key="5">
    <source>
        <dbReference type="ARBA" id="ARBA00022692"/>
    </source>
</evidence>
<comment type="caution">
    <text evidence="9">The sequence shown here is derived from an EMBL/GenBank/DDBJ whole genome shotgun (WGS) entry which is preliminary data.</text>
</comment>
<feature type="transmembrane region" description="Helical" evidence="8">
    <location>
        <begin position="195"/>
        <end position="223"/>
    </location>
</feature>
<organism evidence="9 10">
    <name type="scientific">Nocardioides humi</name>
    <dbReference type="NCBI Taxonomy" id="449461"/>
    <lineage>
        <taxon>Bacteria</taxon>
        <taxon>Bacillati</taxon>
        <taxon>Actinomycetota</taxon>
        <taxon>Actinomycetes</taxon>
        <taxon>Propionibacteriales</taxon>
        <taxon>Nocardioidaceae</taxon>
        <taxon>Nocardioides</taxon>
    </lineage>
</organism>
<evidence type="ECO:0000313" key="10">
    <source>
        <dbReference type="Proteomes" id="UP001500842"/>
    </source>
</evidence>
<dbReference type="Proteomes" id="UP001500842">
    <property type="component" value="Unassembled WGS sequence"/>
</dbReference>
<protein>
    <recommendedName>
        <fullName evidence="8">Probable membrane transporter protein</fullName>
    </recommendedName>
</protein>
<dbReference type="PANTHER" id="PTHR30269">
    <property type="entry name" value="TRANSMEMBRANE PROTEIN YFCA"/>
    <property type="match status" value="1"/>
</dbReference>
<evidence type="ECO:0000256" key="2">
    <source>
        <dbReference type="ARBA" id="ARBA00009142"/>
    </source>
</evidence>
<evidence type="ECO:0000256" key="6">
    <source>
        <dbReference type="ARBA" id="ARBA00022989"/>
    </source>
</evidence>
<name>A0ABN2BVT2_9ACTN</name>
<dbReference type="Pfam" id="PF01925">
    <property type="entry name" value="TauE"/>
    <property type="match status" value="1"/>
</dbReference>
<keyword evidence="6 8" id="KW-1133">Transmembrane helix</keyword>
<evidence type="ECO:0000256" key="1">
    <source>
        <dbReference type="ARBA" id="ARBA00004651"/>
    </source>
</evidence>
<evidence type="ECO:0000256" key="7">
    <source>
        <dbReference type="ARBA" id="ARBA00023136"/>
    </source>
</evidence>
<keyword evidence="7 8" id="KW-0472">Membrane</keyword>
<evidence type="ECO:0000256" key="3">
    <source>
        <dbReference type="ARBA" id="ARBA00022448"/>
    </source>
</evidence>
<comment type="subcellular location">
    <subcellularLocation>
        <location evidence="1 8">Cell membrane</location>
        <topology evidence="1 8">Multi-pass membrane protein</topology>
    </subcellularLocation>
</comment>
<feature type="transmembrane region" description="Helical" evidence="8">
    <location>
        <begin position="104"/>
        <end position="121"/>
    </location>
</feature>
<feature type="transmembrane region" description="Helical" evidence="8">
    <location>
        <begin position="79"/>
        <end position="98"/>
    </location>
</feature>
<feature type="transmembrane region" description="Helical" evidence="8">
    <location>
        <begin position="142"/>
        <end position="175"/>
    </location>
</feature>
<evidence type="ECO:0000256" key="8">
    <source>
        <dbReference type="RuleBase" id="RU363041"/>
    </source>
</evidence>
<evidence type="ECO:0000256" key="4">
    <source>
        <dbReference type="ARBA" id="ARBA00022475"/>
    </source>
</evidence>
<dbReference type="PANTHER" id="PTHR30269:SF0">
    <property type="entry name" value="MEMBRANE TRANSPORTER PROTEIN YFCA-RELATED"/>
    <property type="match status" value="1"/>
</dbReference>
<dbReference type="RefSeq" id="WP_141003750.1">
    <property type="nucleotide sequence ID" value="NZ_BAAAOR010000047.1"/>
</dbReference>
<keyword evidence="3" id="KW-0813">Transport</keyword>
<keyword evidence="5 8" id="KW-0812">Transmembrane</keyword>
<dbReference type="InterPro" id="IPR052017">
    <property type="entry name" value="TSUP"/>
</dbReference>
<dbReference type="InterPro" id="IPR002781">
    <property type="entry name" value="TM_pro_TauE-like"/>
</dbReference>
<feature type="transmembrane region" description="Helical" evidence="8">
    <location>
        <begin position="48"/>
        <end position="67"/>
    </location>
</feature>
<sequence>MGDLSLAVVGLLALAALTAGFVDAVVGGGGLVQLPALLLGLPGASPVQVLATNKIASICGTAASSVTYYRRIGPDPRTFVPLMALALAGAFSGALLASRIPRDAFEPIVLVALVVVGGYVVRRPQLGEQTALRFAGHRHTAAAMSVGFVIGFYDGVLGPGTGSFLVFALVGLMGYDFLQASAKAKLANLATNLGALLLFVPSGAVLWDVGLMMGACNLLGGYLGARTAVARGSRFVRVFFIVVVSAFVVRIGGGVLGVW</sequence>
<feature type="transmembrane region" description="Helical" evidence="8">
    <location>
        <begin position="235"/>
        <end position="258"/>
    </location>
</feature>
<gene>
    <name evidence="9" type="ORF">GCM10009788_56340</name>
</gene>
<evidence type="ECO:0000313" key="9">
    <source>
        <dbReference type="EMBL" id="GAA1546920.1"/>
    </source>
</evidence>
<dbReference type="EMBL" id="BAAAOR010000047">
    <property type="protein sequence ID" value="GAA1546920.1"/>
    <property type="molecule type" value="Genomic_DNA"/>
</dbReference>
<accession>A0ABN2BVT2</accession>
<reference evidence="9 10" key="1">
    <citation type="journal article" date="2019" name="Int. J. Syst. Evol. Microbiol.">
        <title>The Global Catalogue of Microorganisms (GCM) 10K type strain sequencing project: providing services to taxonomists for standard genome sequencing and annotation.</title>
        <authorList>
            <consortium name="The Broad Institute Genomics Platform"/>
            <consortium name="The Broad Institute Genome Sequencing Center for Infectious Disease"/>
            <person name="Wu L."/>
            <person name="Ma J."/>
        </authorList>
    </citation>
    <scope>NUCLEOTIDE SEQUENCE [LARGE SCALE GENOMIC DNA]</scope>
    <source>
        <strain evidence="9 10">JCM 14942</strain>
    </source>
</reference>
<comment type="similarity">
    <text evidence="2 8">Belongs to the 4-toluene sulfonate uptake permease (TSUP) (TC 2.A.102) family.</text>
</comment>
<keyword evidence="4 8" id="KW-1003">Cell membrane</keyword>
<proteinExistence type="inferred from homology"/>
<keyword evidence="10" id="KW-1185">Reference proteome</keyword>